<reference evidence="2 3" key="1">
    <citation type="submission" date="2017-05" db="EMBL/GenBank/DDBJ databases">
        <authorList>
            <person name="Varghese N."/>
            <person name="Submissions S."/>
        </authorList>
    </citation>
    <scope>NUCLEOTIDE SEQUENCE [LARGE SCALE GENOMIC DNA]</scope>
    <source>
        <strain evidence="2 3">DSM 46834</strain>
    </source>
</reference>
<feature type="region of interest" description="Disordered" evidence="1">
    <location>
        <begin position="1"/>
        <end position="332"/>
    </location>
</feature>
<sequence length="474" mass="47874">MSEYLDRMVGRTLGLLPTLRPRPRSRFEPSAWTGTDVLESAVEQDATGQAQGPTWSDPGRPADRSGPRQSAIPAAAAPLGQDGDRDDGGPWPDSPRRADTAHAGTAANWSPWPRPQGGSTSPDAVEAVPVRAPAGDIAVPGVSSSLTDLRGRPGPTPHPDGARTPSVRRAMAGGAGPPLPAGPSRSRFGEGTDSGRGDVRSPRDTTVAAAPRSTASGPRRAGGVVEHGSPAADTPSAFVHRRETAGRGPVVPIGPAEAAVDAPSATGPAAQEVAAEPARIAQSAAIRQPGSRSSASPGAPEVWTDDVPPTPDRLPIRGGAPASGPTASLGAAFAPPGLLEAVANLVPMAAARGAPPTHVGPPPVPRAGQRPGSGDSRPGAEVPAPAPTAPTAQPAAAPAATPGPPVAAPAHRSSGEHPTEGRTPDAPAPRVTVTIGRVEVRTPPVPPPVAPDPYPRPRQLSLDAYLGRRNSWPR</sequence>
<evidence type="ECO:0000256" key="1">
    <source>
        <dbReference type="SAM" id="MobiDB-lite"/>
    </source>
</evidence>
<evidence type="ECO:0000313" key="3">
    <source>
        <dbReference type="Proteomes" id="UP000317484"/>
    </source>
</evidence>
<dbReference type="PRINTS" id="PR01217">
    <property type="entry name" value="PRICHEXTENSN"/>
</dbReference>
<accession>A0A521DZL1</accession>
<gene>
    <name evidence="2" type="ORF">SAMN06273567_10411</name>
</gene>
<feature type="region of interest" description="Disordered" evidence="1">
    <location>
        <begin position="352"/>
        <end position="474"/>
    </location>
</feature>
<feature type="compositionally biased region" description="Pro residues" evidence="1">
    <location>
        <begin position="443"/>
        <end position="456"/>
    </location>
</feature>
<protein>
    <submittedName>
        <fullName evidence="2">Uncharacterized protein</fullName>
    </submittedName>
</protein>
<dbReference type="EMBL" id="FXTJ01000004">
    <property type="protein sequence ID" value="SMO76521.1"/>
    <property type="molecule type" value="Genomic_DNA"/>
</dbReference>
<feature type="compositionally biased region" description="Basic and acidic residues" evidence="1">
    <location>
        <begin position="413"/>
        <end position="423"/>
    </location>
</feature>
<feature type="compositionally biased region" description="Low complexity" evidence="1">
    <location>
        <begin position="289"/>
        <end position="300"/>
    </location>
</feature>
<dbReference type="AlphaFoldDB" id="A0A521DZL1"/>
<keyword evidence="3" id="KW-1185">Reference proteome</keyword>
<name>A0A521DZL1_9ACTN</name>
<evidence type="ECO:0000313" key="2">
    <source>
        <dbReference type="EMBL" id="SMO76521.1"/>
    </source>
</evidence>
<proteinExistence type="predicted"/>
<dbReference type="Proteomes" id="UP000317484">
    <property type="component" value="Unassembled WGS sequence"/>
</dbReference>
<feature type="compositionally biased region" description="Low complexity" evidence="1">
    <location>
        <begin position="10"/>
        <end position="19"/>
    </location>
</feature>
<feature type="compositionally biased region" description="Low complexity" evidence="1">
    <location>
        <begin position="379"/>
        <end position="400"/>
    </location>
</feature>
<feature type="compositionally biased region" description="Basic and acidic residues" evidence="1">
    <location>
        <begin position="187"/>
        <end position="203"/>
    </location>
</feature>
<feature type="compositionally biased region" description="Basic and acidic residues" evidence="1">
    <location>
        <begin position="82"/>
        <end position="100"/>
    </location>
</feature>
<organism evidence="2 3">
    <name type="scientific">Geodermatophilus aquaeductus</name>
    <dbReference type="NCBI Taxonomy" id="1564161"/>
    <lineage>
        <taxon>Bacteria</taxon>
        <taxon>Bacillati</taxon>
        <taxon>Actinomycetota</taxon>
        <taxon>Actinomycetes</taxon>
        <taxon>Geodermatophilales</taxon>
        <taxon>Geodermatophilaceae</taxon>
        <taxon>Geodermatophilus</taxon>
    </lineage>
</organism>